<dbReference type="GO" id="GO:0020037">
    <property type="term" value="F:heme binding"/>
    <property type="evidence" value="ECO:0007669"/>
    <property type="project" value="TreeGrafter"/>
</dbReference>
<keyword evidence="7" id="KW-1185">Reference proteome</keyword>
<dbReference type="GO" id="GO:0006979">
    <property type="term" value="P:response to oxidative stress"/>
    <property type="evidence" value="ECO:0007669"/>
    <property type="project" value="TreeGrafter"/>
</dbReference>
<keyword evidence="1 4" id="KW-0349">Heme</keyword>
<dbReference type="GO" id="GO:0006788">
    <property type="term" value="P:heme oxidation"/>
    <property type="evidence" value="ECO:0007669"/>
    <property type="project" value="InterPro"/>
</dbReference>
<dbReference type="InterPro" id="IPR016084">
    <property type="entry name" value="Haem_Oase-like_multi-hlx"/>
</dbReference>
<dbReference type="Proteomes" id="UP000023067">
    <property type="component" value="Unassembled WGS sequence"/>
</dbReference>
<proteinExistence type="predicted"/>
<dbReference type="SUPFAM" id="SSF48613">
    <property type="entry name" value="Heme oxygenase-like"/>
    <property type="match status" value="1"/>
</dbReference>
<dbReference type="eggNOG" id="COG5398">
    <property type="taxonomic scope" value="Bacteria"/>
</dbReference>
<dbReference type="InterPro" id="IPR016053">
    <property type="entry name" value="Haem_Oase-like"/>
</dbReference>
<dbReference type="GO" id="GO:0046872">
    <property type="term" value="F:metal ion binding"/>
    <property type="evidence" value="ECO:0007669"/>
    <property type="project" value="UniProtKB-KW"/>
</dbReference>
<keyword evidence="2 5" id="KW-0479">Metal-binding</keyword>
<dbReference type="CDD" id="cd19165">
    <property type="entry name" value="HemeO"/>
    <property type="match status" value="1"/>
</dbReference>
<evidence type="ECO:0000313" key="7">
    <source>
        <dbReference type="Proteomes" id="UP000023067"/>
    </source>
</evidence>
<protein>
    <submittedName>
        <fullName evidence="6">Heme oxygenase</fullName>
    </submittedName>
</protein>
<feature type="binding site" evidence="4">
    <location>
        <position position="18"/>
    </location>
    <ligand>
        <name>heme b</name>
        <dbReference type="ChEBI" id="CHEBI:60344"/>
    </ligand>
</feature>
<feature type="binding site" description="axial binding residue" evidence="5">
    <location>
        <position position="25"/>
    </location>
    <ligand>
        <name>heme b</name>
        <dbReference type="ChEBI" id="CHEBI:60344"/>
    </ligand>
    <ligandPart>
        <name>Fe</name>
        <dbReference type="ChEBI" id="CHEBI:18248"/>
    </ligandPart>
</feature>
<dbReference type="GO" id="GO:0004392">
    <property type="term" value="F:heme oxygenase (decyclizing) activity"/>
    <property type="evidence" value="ECO:0007669"/>
    <property type="project" value="InterPro"/>
</dbReference>
<dbReference type="GO" id="GO:0042167">
    <property type="term" value="P:heme catabolic process"/>
    <property type="evidence" value="ECO:0007669"/>
    <property type="project" value="TreeGrafter"/>
</dbReference>
<feature type="binding site" evidence="4">
    <location>
        <position position="130"/>
    </location>
    <ligand>
        <name>heme b</name>
        <dbReference type="ChEBI" id="CHEBI:60344"/>
    </ligand>
</feature>
<reference evidence="6 7" key="1">
    <citation type="submission" date="2014-02" db="EMBL/GenBank/DDBJ databases">
        <title>Genome sequence of Brachybacterium phenoliresistens strain W13A50.</title>
        <authorList>
            <person name="Wang X."/>
        </authorList>
    </citation>
    <scope>NUCLEOTIDE SEQUENCE [LARGE SCALE GENOMIC DNA]</scope>
    <source>
        <strain evidence="6 7">W13A50</strain>
    </source>
</reference>
<dbReference type="PANTHER" id="PTHR10720">
    <property type="entry name" value="HEME OXYGENASE"/>
    <property type="match status" value="1"/>
</dbReference>
<dbReference type="RefSeq" id="WP_038371234.1">
    <property type="nucleotide sequence ID" value="NZ_BAAAOW010000003.1"/>
</dbReference>
<dbReference type="HOGENOM" id="CLU_057050_2_0_11"/>
<dbReference type="EMBL" id="JDYK01000004">
    <property type="protein sequence ID" value="EWS81901.1"/>
    <property type="molecule type" value="Genomic_DNA"/>
</dbReference>
<sequence length="212" mass="23197">MHSTAGPAPDAPFSERLRTQTRAEHEAAEQSGFIGALLGGRRDEADYWRLVAQYLPIYEALEDAISAAAARDPLAAAFHDPRLARAEAIRADLAARFGPRPRVDPPLEVTSRYARRLAGAPVPALLAHHYLRYLGDLSGGQAIGALVARHYGVPPEQGRLWDFSALGSPKRYKDAYRERLDGIVDPAVQAAFLAEAKEGYRLAAELFDALER</sequence>
<evidence type="ECO:0000313" key="6">
    <source>
        <dbReference type="EMBL" id="EWS81901.1"/>
    </source>
</evidence>
<keyword evidence="3 5" id="KW-0408">Iron</keyword>
<feature type="binding site" evidence="4">
    <location>
        <position position="177"/>
    </location>
    <ligand>
        <name>heme b</name>
        <dbReference type="ChEBI" id="CHEBI:60344"/>
    </ligand>
</feature>
<organism evidence="6 7">
    <name type="scientific">Brachybacterium phenoliresistens</name>
    <dbReference type="NCBI Taxonomy" id="396014"/>
    <lineage>
        <taxon>Bacteria</taxon>
        <taxon>Bacillati</taxon>
        <taxon>Actinomycetota</taxon>
        <taxon>Actinomycetes</taxon>
        <taxon>Micrococcales</taxon>
        <taxon>Dermabacteraceae</taxon>
        <taxon>Brachybacterium</taxon>
    </lineage>
</organism>
<name>Z9JVS9_9MICO</name>
<dbReference type="Gene3D" id="1.20.910.10">
    <property type="entry name" value="Heme oxygenase-like"/>
    <property type="match status" value="1"/>
</dbReference>
<comment type="caution">
    <text evidence="6">The sequence shown here is derived from an EMBL/GenBank/DDBJ whole genome shotgun (WGS) entry which is preliminary data.</text>
</comment>
<evidence type="ECO:0000256" key="2">
    <source>
        <dbReference type="ARBA" id="ARBA00022723"/>
    </source>
</evidence>
<dbReference type="STRING" id="396014.BF93_13805"/>
<dbReference type="PRINTS" id="PR00088">
    <property type="entry name" value="HAEMOXYGNASE"/>
</dbReference>
<evidence type="ECO:0000256" key="5">
    <source>
        <dbReference type="PIRSR" id="PIRSR000343-2"/>
    </source>
</evidence>
<dbReference type="PIRSF" id="PIRSF000343">
    <property type="entry name" value="Haem_Oase"/>
    <property type="match status" value="1"/>
</dbReference>
<evidence type="ECO:0000256" key="1">
    <source>
        <dbReference type="ARBA" id="ARBA00022617"/>
    </source>
</evidence>
<dbReference type="OrthoDB" id="5493802at2"/>
<dbReference type="PATRIC" id="fig|396014.3.peg.1112"/>
<dbReference type="PANTHER" id="PTHR10720:SF0">
    <property type="entry name" value="HEME OXYGENASE"/>
    <property type="match status" value="1"/>
</dbReference>
<evidence type="ECO:0000256" key="4">
    <source>
        <dbReference type="PIRSR" id="PIRSR000343-1"/>
    </source>
</evidence>
<dbReference type="InterPro" id="IPR002051">
    <property type="entry name" value="Haem_Oase"/>
</dbReference>
<dbReference type="AlphaFoldDB" id="Z9JVS9"/>
<evidence type="ECO:0000256" key="3">
    <source>
        <dbReference type="ARBA" id="ARBA00023004"/>
    </source>
</evidence>
<accession>Z9JVS9</accession>
<dbReference type="Pfam" id="PF01126">
    <property type="entry name" value="Heme_oxygenase"/>
    <property type="match status" value="1"/>
</dbReference>
<gene>
    <name evidence="6" type="ORF">BF93_13805</name>
</gene>